<dbReference type="OrthoDB" id="456767at2"/>
<dbReference type="GO" id="GO:0032259">
    <property type="term" value="P:methylation"/>
    <property type="evidence" value="ECO:0007669"/>
    <property type="project" value="UniProtKB-KW"/>
</dbReference>
<dbReference type="InterPro" id="IPR052514">
    <property type="entry name" value="SAM-dependent_MTase"/>
</dbReference>
<evidence type="ECO:0000259" key="1">
    <source>
        <dbReference type="Pfam" id="PF05050"/>
    </source>
</evidence>
<evidence type="ECO:0000313" key="3">
    <source>
        <dbReference type="Proteomes" id="UP000284407"/>
    </source>
</evidence>
<dbReference type="Pfam" id="PF05050">
    <property type="entry name" value="Methyltransf_21"/>
    <property type="match status" value="1"/>
</dbReference>
<dbReference type="EMBL" id="RAQK01000001">
    <property type="protein sequence ID" value="RKE95629.1"/>
    <property type="molecule type" value="Genomic_DNA"/>
</dbReference>
<keyword evidence="3" id="KW-1185">Reference proteome</keyword>
<dbReference type="InterPro" id="IPR029063">
    <property type="entry name" value="SAM-dependent_MTases_sf"/>
</dbReference>
<protein>
    <submittedName>
        <fullName evidence="2">FkbM family methyltransferase</fullName>
    </submittedName>
</protein>
<dbReference type="Proteomes" id="UP000284407">
    <property type="component" value="Unassembled WGS sequence"/>
</dbReference>
<dbReference type="CDD" id="cd02440">
    <property type="entry name" value="AdoMet_MTases"/>
    <property type="match status" value="1"/>
</dbReference>
<feature type="domain" description="Methyltransferase FkbM" evidence="1">
    <location>
        <begin position="61"/>
        <end position="195"/>
    </location>
</feature>
<comment type="caution">
    <text evidence="2">The sequence shown here is derived from an EMBL/GenBank/DDBJ whole genome shotgun (WGS) entry which is preliminary data.</text>
</comment>
<keyword evidence="2" id="KW-0489">Methyltransferase</keyword>
<dbReference type="PANTHER" id="PTHR34203">
    <property type="entry name" value="METHYLTRANSFERASE, FKBM FAMILY PROTEIN"/>
    <property type="match status" value="1"/>
</dbReference>
<dbReference type="STRING" id="1443111.Z949_2122"/>
<proteinExistence type="predicted"/>
<dbReference type="GO" id="GO:0008168">
    <property type="term" value="F:methyltransferase activity"/>
    <property type="evidence" value="ECO:0007669"/>
    <property type="project" value="UniProtKB-KW"/>
</dbReference>
<keyword evidence="2" id="KW-0808">Transferase</keyword>
<dbReference type="RefSeq" id="WP_025062587.1">
    <property type="nucleotide sequence ID" value="NZ_RAQK01000001.1"/>
</dbReference>
<dbReference type="AlphaFoldDB" id="A0A420DN85"/>
<dbReference type="PANTHER" id="PTHR34203:SF15">
    <property type="entry name" value="SLL1173 PROTEIN"/>
    <property type="match status" value="1"/>
</dbReference>
<accession>A0A420DN85</accession>
<dbReference type="NCBIfam" id="TIGR01444">
    <property type="entry name" value="fkbM_fam"/>
    <property type="match status" value="1"/>
</dbReference>
<dbReference type="InterPro" id="IPR006342">
    <property type="entry name" value="FkbM_mtfrase"/>
</dbReference>
<dbReference type="SUPFAM" id="SSF53335">
    <property type="entry name" value="S-adenosyl-L-methionine-dependent methyltransferases"/>
    <property type="match status" value="1"/>
</dbReference>
<organism evidence="2 3">
    <name type="scientific">Sulfitobacter guttiformis</name>
    <dbReference type="NCBI Taxonomy" id="74349"/>
    <lineage>
        <taxon>Bacteria</taxon>
        <taxon>Pseudomonadati</taxon>
        <taxon>Pseudomonadota</taxon>
        <taxon>Alphaproteobacteria</taxon>
        <taxon>Rhodobacterales</taxon>
        <taxon>Roseobacteraceae</taxon>
        <taxon>Sulfitobacter</taxon>
    </lineage>
</organism>
<reference evidence="2 3" key="1">
    <citation type="submission" date="2018-09" db="EMBL/GenBank/DDBJ databases">
        <title>Genomic Encyclopedia of Archaeal and Bacterial Type Strains, Phase II (KMG-II): from individual species to whole genera.</title>
        <authorList>
            <person name="Goeker M."/>
        </authorList>
    </citation>
    <scope>NUCLEOTIDE SEQUENCE [LARGE SCALE GENOMIC DNA]</scope>
    <source>
        <strain evidence="2 3">DSM 11458</strain>
    </source>
</reference>
<evidence type="ECO:0000313" key="2">
    <source>
        <dbReference type="EMBL" id="RKE95629.1"/>
    </source>
</evidence>
<sequence length="232" mass="25278">MTDGSQSADQFVMSKGLKFPKDGRFITGQLRAALRENRYEAKEASCALKLVRDDDTIIELGAGIGFMSTLVASRRAIKGVYAFEANPALIPYIQSVHAANRLTNAHVTHAILGDANGSADFYVRSNLLSSSMAPIEGDTPQNTEHVQVDVLDAAKVFNEIKPTILIADIEGAEAHLLPQLDLSRLRGAMIELHPQYIGPEGVNAVFRAMMDAGLAYYARGSTQKVVSFRRAW</sequence>
<dbReference type="Gene3D" id="3.40.50.150">
    <property type="entry name" value="Vaccinia Virus protein VP39"/>
    <property type="match status" value="1"/>
</dbReference>
<gene>
    <name evidence="2" type="ORF">C8N30_0166</name>
</gene>
<name>A0A420DN85_9RHOB</name>